<comment type="caution">
    <text evidence="2">The sequence shown here is derived from an EMBL/GenBank/DDBJ whole genome shotgun (WGS) entry which is preliminary data.</text>
</comment>
<keyword evidence="1" id="KW-1133">Transmembrane helix</keyword>
<evidence type="ECO:0000313" key="3">
    <source>
        <dbReference type="Proteomes" id="UP001595872"/>
    </source>
</evidence>
<dbReference type="RefSeq" id="WP_378264599.1">
    <property type="nucleotide sequence ID" value="NZ_JBHSIT010000018.1"/>
</dbReference>
<dbReference type="Proteomes" id="UP001595872">
    <property type="component" value="Unassembled WGS sequence"/>
</dbReference>
<organism evidence="2 3">
    <name type="scientific">Actinomadura gamaensis</name>
    <dbReference type="NCBI Taxonomy" id="1763541"/>
    <lineage>
        <taxon>Bacteria</taxon>
        <taxon>Bacillati</taxon>
        <taxon>Actinomycetota</taxon>
        <taxon>Actinomycetes</taxon>
        <taxon>Streptosporangiales</taxon>
        <taxon>Thermomonosporaceae</taxon>
        <taxon>Actinomadura</taxon>
    </lineage>
</organism>
<proteinExistence type="predicted"/>
<feature type="transmembrane region" description="Helical" evidence="1">
    <location>
        <begin position="20"/>
        <end position="39"/>
    </location>
</feature>
<keyword evidence="1" id="KW-0812">Transmembrane</keyword>
<sequence>MTERAATTAPQQTPQRRHGLAGLLVVLFAVAGLVFSYGLEHAPPPDVCHPHAVTWLAPAADGSAHRHLVGVDGAPLTSIASHHRTPPAPVDTCLCLAVLLGFMLLALAARPGRWRFLLPARLGWRPAEPSRPCPAPLSLASLQVLRL</sequence>
<reference evidence="3" key="1">
    <citation type="journal article" date="2019" name="Int. J. Syst. Evol. Microbiol.">
        <title>The Global Catalogue of Microorganisms (GCM) 10K type strain sequencing project: providing services to taxonomists for standard genome sequencing and annotation.</title>
        <authorList>
            <consortium name="The Broad Institute Genomics Platform"/>
            <consortium name="The Broad Institute Genome Sequencing Center for Infectious Disease"/>
            <person name="Wu L."/>
            <person name="Ma J."/>
        </authorList>
    </citation>
    <scope>NUCLEOTIDE SEQUENCE [LARGE SCALE GENOMIC DNA]</scope>
    <source>
        <strain evidence="3">KLKA75</strain>
    </source>
</reference>
<protein>
    <submittedName>
        <fullName evidence="2">Uncharacterized protein</fullName>
    </submittedName>
</protein>
<gene>
    <name evidence="2" type="ORF">ACFPCY_40120</name>
</gene>
<name>A0ABV9UD68_9ACTN</name>
<accession>A0ABV9UD68</accession>
<evidence type="ECO:0000313" key="2">
    <source>
        <dbReference type="EMBL" id="MFC4913560.1"/>
    </source>
</evidence>
<keyword evidence="3" id="KW-1185">Reference proteome</keyword>
<evidence type="ECO:0000256" key="1">
    <source>
        <dbReference type="SAM" id="Phobius"/>
    </source>
</evidence>
<feature type="transmembrane region" description="Helical" evidence="1">
    <location>
        <begin position="88"/>
        <end position="109"/>
    </location>
</feature>
<keyword evidence="1" id="KW-0472">Membrane</keyword>
<dbReference type="EMBL" id="JBHSIT010000018">
    <property type="protein sequence ID" value="MFC4913560.1"/>
    <property type="molecule type" value="Genomic_DNA"/>
</dbReference>